<evidence type="ECO:0000259" key="3">
    <source>
        <dbReference type="PROSITE" id="PS50213"/>
    </source>
</evidence>
<evidence type="ECO:0000256" key="2">
    <source>
        <dbReference type="SAM" id="Phobius"/>
    </source>
</evidence>
<dbReference type="Gene3D" id="2.30.180.10">
    <property type="entry name" value="FAS1 domain"/>
    <property type="match status" value="1"/>
</dbReference>
<dbReference type="Pfam" id="PF02469">
    <property type="entry name" value="Fasciclin"/>
    <property type="match status" value="1"/>
</dbReference>
<keyword evidence="2" id="KW-0472">Membrane</keyword>
<dbReference type="OrthoDB" id="286301at2759"/>
<dbReference type="GeneID" id="104596980"/>
<gene>
    <name evidence="5 6 7" type="primary">LOC104596980</name>
</gene>
<dbReference type="KEGG" id="nnu:104596980"/>
<dbReference type="AlphaFoldDB" id="A0A1U8A4C8"/>
<sequence>MESSKKLKRVYSFNNLIIFICVVVSVSCLLVVLISMLRLPEVSRESNAAWRSYRALKMGDVSEKKRLGQLGEIMVGMLPDDLAFTVFVPSEEAFERDLRLWANKSLLEQNVNDTQSTLSRLLGFSAVPRSLPSVAIPLGEEVYFDSISGFTLYISRDPEKRIVANRVRSESVDLRKGKIVVHIMNGVIMDNEFEQSVRPDYESED</sequence>
<evidence type="ECO:0000313" key="4">
    <source>
        <dbReference type="Proteomes" id="UP000189703"/>
    </source>
</evidence>
<protein>
    <submittedName>
        <fullName evidence="5 6">Uncharacterized protein LOC104596980</fullName>
    </submittedName>
</protein>
<evidence type="ECO:0000256" key="1">
    <source>
        <dbReference type="ARBA" id="ARBA00007843"/>
    </source>
</evidence>
<dbReference type="OMA" id="GEIVVHI"/>
<feature type="transmembrane region" description="Helical" evidence="2">
    <location>
        <begin position="12"/>
        <end position="37"/>
    </location>
</feature>
<dbReference type="SMART" id="SM00554">
    <property type="entry name" value="FAS1"/>
    <property type="match status" value="1"/>
</dbReference>
<evidence type="ECO:0000313" key="6">
    <source>
        <dbReference type="RefSeq" id="XP_010256627.1"/>
    </source>
</evidence>
<dbReference type="InterPro" id="IPR000782">
    <property type="entry name" value="FAS1_domain"/>
</dbReference>
<comment type="similarity">
    <text evidence="1">Belongs to the fasciclin-like AGP family.</text>
</comment>
<dbReference type="RefSeq" id="XP_010256626.1">
    <property type="nucleotide sequence ID" value="XM_010258324.1"/>
</dbReference>
<keyword evidence="4" id="KW-1185">Reference proteome</keyword>
<evidence type="ECO:0000313" key="7">
    <source>
        <dbReference type="RefSeq" id="XP_010256628.1"/>
    </source>
</evidence>
<dbReference type="RefSeq" id="XP_010256628.1">
    <property type="nucleotide sequence ID" value="XM_010258326.2"/>
</dbReference>
<dbReference type="Proteomes" id="UP000189703">
    <property type="component" value="Unplaced"/>
</dbReference>
<keyword evidence="2" id="KW-1133">Transmembrane helix</keyword>
<proteinExistence type="inferred from homology"/>
<evidence type="ECO:0000313" key="5">
    <source>
        <dbReference type="RefSeq" id="XP_010256626.1"/>
    </source>
</evidence>
<dbReference type="PANTHER" id="PTHR37232:SF2">
    <property type="entry name" value="FAS1 DOMAIN-CONTAINING PROTEIN"/>
    <property type="match status" value="1"/>
</dbReference>
<organism evidence="4 7">
    <name type="scientific">Nelumbo nucifera</name>
    <name type="common">Sacred lotus</name>
    <dbReference type="NCBI Taxonomy" id="4432"/>
    <lineage>
        <taxon>Eukaryota</taxon>
        <taxon>Viridiplantae</taxon>
        <taxon>Streptophyta</taxon>
        <taxon>Embryophyta</taxon>
        <taxon>Tracheophyta</taxon>
        <taxon>Spermatophyta</taxon>
        <taxon>Magnoliopsida</taxon>
        <taxon>Proteales</taxon>
        <taxon>Nelumbonaceae</taxon>
        <taxon>Nelumbo</taxon>
    </lineage>
</organism>
<feature type="domain" description="FAS1" evidence="3">
    <location>
        <begin position="54"/>
        <end position="188"/>
    </location>
</feature>
<reference evidence="5 6" key="1">
    <citation type="submission" date="2025-04" db="UniProtKB">
        <authorList>
            <consortium name="RefSeq"/>
        </authorList>
    </citation>
    <scope>IDENTIFICATION</scope>
</reference>
<dbReference type="PROSITE" id="PS51257">
    <property type="entry name" value="PROKAR_LIPOPROTEIN"/>
    <property type="match status" value="1"/>
</dbReference>
<dbReference type="SUPFAM" id="SSF82153">
    <property type="entry name" value="FAS1 domain"/>
    <property type="match status" value="1"/>
</dbReference>
<dbReference type="eggNOG" id="ENOG502RZC1">
    <property type="taxonomic scope" value="Eukaryota"/>
</dbReference>
<keyword evidence="2" id="KW-0812">Transmembrane</keyword>
<name>A0A1U8A4C8_NELNU</name>
<dbReference type="RefSeq" id="XP_010256627.1">
    <property type="nucleotide sequence ID" value="XM_010258325.1"/>
</dbReference>
<dbReference type="PANTHER" id="PTHR37232">
    <property type="entry name" value="FASCICLIN DOMAIN PROTEIN"/>
    <property type="match status" value="1"/>
</dbReference>
<dbReference type="PROSITE" id="PS50213">
    <property type="entry name" value="FAS1"/>
    <property type="match status" value="1"/>
</dbReference>
<dbReference type="InterPro" id="IPR036378">
    <property type="entry name" value="FAS1_dom_sf"/>
</dbReference>
<accession>A0A1U8A4C8</accession>